<evidence type="ECO:0000313" key="3">
    <source>
        <dbReference type="Proteomes" id="UP000290365"/>
    </source>
</evidence>
<name>A0A4P6JW19_KTERU</name>
<dbReference type="PANTHER" id="PTHR36839">
    <property type="entry name" value="METALLO-BETA-LACTAMASE FAMILY PROTEIN (AFU_ORTHOLOGUE AFUA_5G12770)"/>
    <property type="match status" value="1"/>
</dbReference>
<dbReference type="EMBL" id="CP035758">
    <property type="protein sequence ID" value="QBD79560.1"/>
    <property type="molecule type" value="Genomic_DNA"/>
</dbReference>
<dbReference type="RefSeq" id="WP_129890617.1">
    <property type="nucleotide sequence ID" value="NZ_CP035758.1"/>
</dbReference>
<dbReference type="GO" id="GO:0016787">
    <property type="term" value="F:hydrolase activity"/>
    <property type="evidence" value="ECO:0007669"/>
    <property type="project" value="UniProtKB-KW"/>
</dbReference>
<protein>
    <submittedName>
        <fullName evidence="2">MBL fold metallo-hydrolase</fullName>
    </submittedName>
</protein>
<keyword evidence="3" id="KW-1185">Reference proteome</keyword>
<feature type="domain" description="Metallo-beta-lactamase" evidence="1">
    <location>
        <begin position="74"/>
        <end position="243"/>
    </location>
</feature>
<sequence length="274" mass="30900">MEHWICLTCGTQYAASEQPPAHCPSCEDERGPFTYRGPAWTTLEQMRQAGYHNTIQEHEPGLLGIGIEPAFGITQRALLVRTPQGNVLWDCISYLDDETREAVKRLGGIQAIAISHPHYYASMVEWAHNFNAPIYLHEADREWVMRPDKSIKFWSGETLVLMPGIELIRLGGHFPGGSVLHWKHAADGKGVLLAGDIISVVPNRPKVSFMYSYTTGLPLPASEVRRIRDTIGAYEFERIYSAWSRREILNDASRVVHSSAERYLSILEHFPGTD</sequence>
<dbReference type="InterPro" id="IPR036866">
    <property type="entry name" value="RibonucZ/Hydroxyglut_hydro"/>
</dbReference>
<keyword evidence="2" id="KW-0378">Hydrolase</keyword>
<dbReference type="KEGG" id="kbs:EPA93_27720"/>
<dbReference type="OrthoDB" id="2373347at2"/>
<dbReference type="InterPro" id="IPR001279">
    <property type="entry name" value="Metallo-B-lactamas"/>
</dbReference>
<dbReference type="SUPFAM" id="SSF57802">
    <property type="entry name" value="Rubredoxin-like"/>
    <property type="match status" value="1"/>
</dbReference>
<dbReference type="SMART" id="SM00849">
    <property type="entry name" value="Lactamase_B"/>
    <property type="match status" value="1"/>
</dbReference>
<organism evidence="2 3">
    <name type="scientific">Ktedonosporobacter rubrisoli</name>
    <dbReference type="NCBI Taxonomy" id="2509675"/>
    <lineage>
        <taxon>Bacteria</taxon>
        <taxon>Bacillati</taxon>
        <taxon>Chloroflexota</taxon>
        <taxon>Ktedonobacteria</taxon>
        <taxon>Ktedonobacterales</taxon>
        <taxon>Ktedonosporobacteraceae</taxon>
        <taxon>Ktedonosporobacter</taxon>
    </lineage>
</organism>
<reference evidence="2 3" key="1">
    <citation type="submission" date="2019-01" db="EMBL/GenBank/DDBJ databases">
        <title>Ktedonosporobacter rubrisoli SCAWS-G2.</title>
        <authorList>
            <person name="Huang Y."/>
            <person name="Yan B."/>
        </authorList>
    </citation>
    <scope>NUCLEOTIDE SEQUENCE [LARGE SCALE GENOMIC DNA]</scope>
    <source>
        <strain evidence="2 3">SCAWS-G2</strain>
    </source>
</reference>
<accession>A0A4P6JW19</accession>
<dbReference type="AlphaFoldDB" id="A0A4P6JW19"/>
<dbReference type="SUPFAM" id="SSF56281">
    <property type="entry name" value="Metallo-hydrolase/oxidoreductase"/>
    <property type="match status" value="1"/>
</dbReference>
<evidence type="ECO:0000259" key="1">
    <source>
        <dbReference type="SMART" id="SM00849"/>
    </source>
</evidence>
<evidence type="ECO:0000313" key="2">
    <source>
        <dbReference type="EMBL" id="QBD79560.1"/>
    </source>
</evidence>
<dbReference type="PANTHER" id="PTHR36839:SF1">
    <property type="entry name" value="METALLO-BETA-LACTAMASE FAMILY PROTEIN (AFU_ORTHOLOGUE AFUA_5G12770)"/>
    <property type="match status" value="1"/>
</dbReference>
<gene>
    <name evidence="2" type="ORF">EPA93_27720</name>
</gene>
<proteinExistence type="predicted"/>
<dbReference type="Gene3D" id="3.60.15.10">
    <property type="entry name" value="Ribonuclease Z/Hydroxyacylglutathione hydrolase-like"/>
    <property type="match status" value="1"/>
</dbReference>
<dbReference type="Proteomes" id="UP000290365">
    <property type="component" value="Chromosome"/>
</dbReference>